<dbReference type="RefSeq" id="XP_033574879.1">
    <property type="nucleotide sequence ID" value="XM_033725704.1"/>
</dbReference>
<protein>
    <submittedName>
        <fullName evidence="1 3">Cytochrome P450</fullName>
    </submittedName>
</protein>
<dbReference type="InterPro" id="IPR001128">
    <property type="entry name" value="Cyt_P450"/>
</dbReference>
<evidence type="ECO:0000313" key="1">
    <source>
        <dbReference type="EMBL" id="KAF2807915.1"/>
    </source>
</evidence>
<dbReference type="GO" id="GO:0016705">
    <property type="term" value="F:oxidoreductase activity, acting on paired donors, with incorporation or reduction of molecular oxygen"/>
    <property type="evidence" value="ECO:0007669"/>
    <property type="project" value="InterPro"/>
</dbReference>
<evidence type="ECO:0000313" key="2">
    <source>
        <dbReference type="Proteomes" id="UP000504636"/>
    </source>
</evidence>
<dbReference type="GO" id="GO:0004497">
    <property type="term" value="F:monooxygenase activity"/>
    <property type="evidence" value="ECO:0007669"/>
    <property type="project" value="InterPro"/>
</dbReference>
<keyword evidence="2" id="KW-1185">Reference proteome</keyword>
<dbReference type="InterPro" id="IPR050121">
    <property type="entry name" value="Cytochrome_P450_monoxygenase"/>
</dbReference>
<dbReference type="OrthoDB" id="1470350at2759"/>
<name>A0A6A6YIY4_9PEZI</name>
<sequence length="302" mass="33416">MGMLNVLGKNVSSVQGAECQRQRRIVTIPFNEQNNRIAFDEALRQGEGMIGHWMSRPGNITEDVLEDWKTFTLNVLAGAGFGRSAPFASFNKQQRTTDNGFARNNRDDLSTILDYIFLILVLGPKLLTAPCMPRAASRIGYAVADFKKYVSNIVSEEKSLIRQGKSSASSLVASLIRASEQAGTKEGTKAALSQSEIFGNIFIFHFAGYDTTALSLSTAFVFLAACPDVKDWISEEIRHYETLRLYNPTLGILKMSTLTTPTTLTINNLPYTLPLETIFDVNSMALATHPRYWGADSLAWNP</sequence>
<reference evidence="3" key="2">
    <citation type="submission" date="2020-04" db="EMBL/GenBank/DDBJ databases">
        <authorList>
            <consortium name="NCBI Genome Project"/>
        </authorList>
    </citation>
    <scope>NUCLEOTIDE SEQUENCE</scope>
    <source>
        <strain evidence="3">CBS 304.34</strain>
    </source>
</reference>
<dbReference type="GeneID" id="54466597"/>
<dbReference type="Gene3D" id="1.10.630.10">
    <property type="entry name" value="Cytochrome P450"/>
    <property type="match status" value="1"/>
</dbReference>
<dbReference type="EMBL" id="MU003704">
    <property type="protein sequence ID" value="KAF2807915.1"/>
    <property type="molecule type" value="Genomic_DNA"/>
</dbReference>
<dbReference type="InterPro" id="IPR036396">
    <property type="entry name" value="Cyt_P450_sf"/>
</dbReference>
<organism evidence="1">
    <name type="scientific">Mytilinidion resinicola</name>
    <dbReference type="NCBI Taxonomy" id="574789"/>
    <lineage>
        <taxon>Eukaryota</taxon>
        <taxon>Fungi</taxon>
        <taxon>Dikarya</taxon>
        <taxon>Ascomycota</taxon>
        <taxon>Pezizomycotina</taxon>
        <taxon>Dothideomycetes</taxon>
        <taxon>Pleosporomycetidae</taxon>
        <taxon>Mytilinidiales</taxon>
        <taxon>Mytilinidiaceae</taxon>
        <taxon>Mytilinidion</taxon>
    </lineage>
</organism>
<proteinExistence type="predicted"/>
<dbReference type="GO" id="GO:0005506">
    <property type="term" value="F:iron ion binding"/>
    <property type="evidence" value="ECO:0007669"/>
    <property type="project" value="InterPro"/>
</dbReference>
<dbReference type="GO" id="GO:0020037">
    <property type="term" value="F:heme binding"/>
    <property type="evidence" value="ECO:0007669"/>
    <property type="project" value="InterPro"/>
</dbReference>
<dbReference type="Proteomes" id="UP000504636">
    <property type="component" value="Unplaced"/>
</dbReference>
<dbReference type="AlphaFoldDB" id="A0A6A6YIY4"/>
<evidence type="ECO:0000313" key="3">
    <source>
        <dbReference type="RefSeq" id="XP_033574879.1"/>
    </source>
</evidence>
<dbReference type="SUPFAM" id="SSF48264">
    <property type="entry name" value="Cytochrome P450"/>
    <property type="match status" value="1"/>
</dbReference>
<accession>A0A6A6YIY4</accession>
<dbReference type="PANTHER" id="PTHR24305:SF223">
    <property type="entry name" value="CYTOCHROME P450-DIT2"/>
    <property type="match status" value="1"/>
</dbReference>
<gene>
    <name evidence="1 3" type="ORF">BDZ99DRAFT_522523</name>
</gene>
<reference evidence="3" key="3">
    <citation type="submission" date="2025-04" db="UniProtKB">
        <authorList>
            <consortium name="RefSeq"/>
        </authorList>
    </citation>
    <scope>IDENTIFICATION</scope>
    <source>
        <strain evidence="3">CBS 304.34</strain>
    </source>
</reference>
<reference evidence="1 3" key="1">
    <citation type="journal article" date="2020" name="Stud. Mycol.">
        <title>101 Dothideomycetes genomes: a test case for predicting lifestyles and emergence of pathogens.</title>
        <authorList>
            <person name="Haridas S."/>
            <person name="Albert R."/>
            <person name="Binder M."/>
            <person name="Bloem J."/>
            <person name="Labutti K."/>
            <person name="Salamov A."/>
            <person name="Andreopoulos B."/>
            <person name="Baker S."/>
            <person name="Barry K."/>
            <person name="Bills G."/>
            <person name="Bluhm B."/>
            <person name="Cannon C."/>
            <person name="Castanera R."/>
            <person name="Culley D."/>
            <person name="Daum C."/>
            <person name="Ezra D."/>
            <person name="Gonzalez J."/>
            <person name="Henrissat B."/>
            <person name="Kuo A."/>
            <person name="Liang C."/>
            <person name="Lipzen A."/>
            <person name="Lutzoni F."/>
            <person name="Magnuson J."/>
            <person name="Mondo S."/>
            <person name="Nolan M."/>
            <person name="Ohm R."/>
            <person name="Pangilinan J."/>
            <person name="Park H.-J."/>
            <person name="Ramirez L."/>
            <person name="Alfaro M."/>
            <person name="Sun H."/>
            <person name="Tritt A."/>
            <person name="Yoshinaga Y."/>
            <person name="Zwiers L.-H."/>
            <person name="Turgeon B."/>
            <person name="Goodwin S."/>
            <person name="Spatafora J."/>
            <person name="Crous P."/>
            <person name="Grigoriev I."/>
        </authorList>
    </citation>
    <scope>NUCLEOTIDE SEQUENCE</scope>
    <source>
        <strain evidence="1 3">CBS 304.34</strain>
    </source>
</reference>
<dbReference type="PANTHER" id="PTHR24305">
    <property type="entry name" value="CYTOCHROME P450"/>
    <property type="match status" value="1"/>
</dbReference>
<dbReference type="Pfam" id="PF00067">
    <property type="entry name" value="p450"/>
    <property type="match status" value="1"/>
</dbReference>